<dbReference type="SUPFAM" id="SSF48056">
    <property type="entry name" value="Di-copper centre-containing domain"/>
    <property type="match status" value="1"/>
</dbReference>
<feature type="domain" description="Polyphenol oxidase central" evidence="3">
    <location>
        <begin position="27"/>
        <end position="55"/>
    </location>
</feature>
<proteinExistence type="inferred from homology"/>
<dbReference type="GO" id="GO:0004097">
    <property type="term" value="F:catechol oxidase activity"/>
    <property type="evidence" value="ECO:0007669"/>
    <property type="project" value="InterPro"/>
</dbReference>
<evidence type="ECO:0000259" key="3">
    <source>
        <dbReference type="Pfam" id="PF12142"/>
    </source>
</evidence>
<feature type="domain" description="Polyphenol oxidase C-terminal" evidence="4">
    <location>
        <begin position="78"/>
        <end position="162"/>
    </location>
</feature>
<reference evidence="5 6" key="1">
    <citation type="journal article" date="2021" name="Nat. Commun.">
        <title>Incipient diploidization of the medicinal plant Perilla within 10,000 years.</title>
        <authorList>
            <person name="Zhang Y."/>
            <person name="Shen Q."/>
            <person name="Leng L."/>
            <person name="Zhang D."/>
            <person name="Chen S."/>
            <person name="Shi Y."/>
            <person name="Ning Z."/>
            <person name="Chen S."/>
        </authorList>
    </citation>
    <scope>NUCLEOTIDE SEQUENCE [LARGE SCALE GENOMIC DNA]</scope>
    <source>
        <strain evidence="6">cv. PC099</strain>
    </source>
</reference>
<sequence>MSILILQLQLLESNWQRNVYSNVQNTIALTDCLDHTKLGYTYEDVEIPWLNSRPTLRVSPILRKKPNVGDASIPKDVFPAKLDGVLNVLMKRTKVNRSEEEKVELEEILVIEEIEVNSDVYGKFDIYINDKDEVVTTAANTEFAGCFVNVQHNQTHDEKQIKM</sequence>
<protein>
    <submittedName>
        <fullName evidence="5">Uncharacterized protein</fullName>
    </submittedName>
</protein>
<evidence type="ECO:0000313" key="6">
    <source>
        <dbReference type="Proteomes" id="UP001190926"/>
    </source>
</evidence>
<evidence type="ECO:0000256" key="2">
    <source>
        <dbReference type="ARBA" id="ARBA00023157"/>
    </source>
</evidence>
<organism evidence="5 6">
    <name type="scientific">Perilla frutescens var. hirtella</name>
    <name type="common">Perilla citriodora</name>
    <name type="synonym">Perilla setoyensis</name>
    <dbReference type="NCBI Taxonomy" id="608512"/>
    <lineage>
        <taxon>Eukaryota</taxon>
        <taxon>Viridiplantae</taxon>
        <taxon>Streptophyta</taxon>
        <taxon>Embryophyta</taxon>
        <taxon>Tracheophyta</taxon>
        <taxon>Spermatophyta</taxon>
        <taxon>Magnoliopsida</taxon>
        <taxon>eudicotyledons</taxon>
        <taxon>Gunneridae</taxon>
        <taxon>Pentapetalae</taxon>
        <taxon>asterids</taxon>
        <taxon>lamiids</taxon>
        <taxon>Lamiales</taxon>
        <taxon>Lamiaceae</taxon>
        <taxon>Nepetoideae</taxon>
        <taxon>Elsholtzieae</taxon>
        <taxon>Perilla</taxon>
    </lineage>
</organism>
<accession>A0AAD4P7S0</accession>
<evidence type="ECO:0000256" key="1">
    <source>
        <dbReference type="ARBA" id="ARBA00009928"/>
    </source>
</evidence>
<dbReference type="InterPro" id="IPR022739">
    <property type="entry name" value="Polyphenol_oxidase_cen"/>
</dbReference>
<keyword evidence="6" id="KW-1185">Reference proteome</keyword>
<dbReference type="PANTHER" id="PTHR36608:SF1">
    <property type="entry name" value="POLYPHENOL OXIDASE C, CHLOROPLASTIC-LIKE"/>
    <property type="match status" value="1"/>
</dbReference>
<dbReference type="Pfam" id="PF12143">
    <property type="entry name" value="PPO1_KFDV"/>
    <property type="match status" value="1"/>
</dbReference>
<evidence type="ECO:0000313" key="5">
    <source>
        <dbReference type="EMBL" id="KAH6829060.1"/>
    </source>
</evidence>
<evidence type="ECO:0000259" key="4">
    <source>
        <dbReference type="Pfam" id="PF12143"/>
    </source>
</evidence>
<dbReference type="InterPro" id="IPR008922">
    <property type="entry name" value="Di-copper_centre_dom_sf"/>
</dbReference>
<name>A0AAD4P7S0_PERFH</name>
<dbReference type="InterPro" id="IPR022740">
    <property type="entry name" value="Polyphenol_oxidase_C"/>
</dbReference>
<dbReference type="Pfam" id="PF12142">
    <property type="entry name" value="PPO1_DWL"/>
    <property type="match status" value="1"/>
</dbReference>
<keyword evidence="2" id="KW-1015">Disulfide bond</keyword>
<comment type="caution">
    <text evidence="5">The sequence shown here is derived from an EMBL/GenBank/DDBJ whole genome shotgun (WGS) entry which is preliminary data.</text>
</comment>
<comment type="similarity">
    <text evidence="1">Belongs to the tyrosinase family.</text>
</comment>
<dbReference type="PANTHER" id="PTHR36608">
    <property type="entry name" value="POLYPHENOL OXIDASE C, CHLOROPLASTIC-LIKE"/>
    <property type="match status" value="1"/>
</dbReference>
<dbReference type="Proteomes" id="UP001190926">
    <property type="component" value="Unassembled WGS sequence"/>
</dbReference>
<gene>
    <name evidence="5" type="ORF">C2S53_013208</name>
</gene>
<dbReference type="EMBL" id="SDAM02000113">
    <property type="protein sequence ID" value="KAH6829060.1"/>
    <property type="molecule type" value="Genomic_DNA"/>
</dbReference>
<dbReference type="AlphaFoldDB" id="A0AAD4P7S0"/>